<evidence type="ECO:0008006" key="5">
    <source>
        <dbReference type="Google" id="ProtNLM"/>
    </source>
</evidence>
<feature type="region of interest" description="Disordered" evidence="1">
    <location>
        <begin position="58"/>
        <end position="128"/>
    </location>
</feature>
<keyword evidence="2" id="KW-1133">Transmembrane helix</keyword>
<keyword evidence="2" id="KW-0812">Transmembrane</keyword>
<accession>A0A432MS11</accession>
<protein>
    <recommendedName>
        <fullName evidence="5">SHOCT domain-containing protein</fullName>
    </recommendedName>
</protein>
<dbReference type="AlphaFoldDB" id="A0A432MS11"/>
<reference evidence="3 4" key="2">
    <citation type="submission" date="2019-01" db="EMBL/GenBank/DDBJ databases">
        <title>Tautonia sociabilis, a novel thermotolerant planctomycete of Isosphaeraceae family, isolated from a 4000 m deep subterranean habitat.</title>
        <authorList>
            <person name="Kovaleva O.L."/>
            <person name="Elcheninov A.G."/>
            <person name="Van Heerden E."/>
            <person name="Toshchakov S.V."/>
            <person name="Novikov A."/>
            <person name="Bonch-Osmolovskaya E.A."/>
            <person name="Kublanov I.V."/>
        </authorList>
    </citation>
    <scope>NUCLEOTIDE SEQUENCE [LARGE SCALE GENOMIC DNA]</scope>
    <source>
        <strain evidence="3 4">GM2012</strain>
    </source>
</reference>
<reference evidence="3 4" key="1">
    <citation type="submission" date="2018-12" db="EMBL/GenBank/DDBJ databases">
        <authorList>
            <person name="Toschakov S.V."/>
        </authorList>
    </citation>
    <scope>NUCLEOTIDE SEQUENCE [LARGE SCALE GENOMIC DNA]</scope>
    <source>
        <strain evidence="3 4">GM2012</strain>
    </source>
</reference>
<evidence type="ECO:0000313" key="4">
    <source>
        <dbReference type="Proteomes" id="UP000280296"/>
    </source>
</evidence>
<proteinExistence type="predicted"/>
<dbReference type="RefSeq" id="WP_126723462.1">
    <property type="nucleotide sequence ID" value="NZ_RYZH01000001.1"/>
</dbReference>
<organism evidence="3 4">
    <name type="scientific">Tautonia sociabilis</name>
    <dbReference type="NCBI Taxonomy" id="2080755"/>
    <lineage>
        <taxon>Bacteria</taxon>
        <taxon>Pseudomonadati</taxon>
        <taxon>Planctomycetota</taxon>
        <taxon>Planctomycetia</taxon>
        <taxon>Isosphaerales</taxon>
        <taxon>Isosphaeraceae</taxon>
        <taxon>Tautonia</taxon>
    </lineage>
</organism>
<feature type="transmembrane region" description="Helical" evidence="2">
    <location>
        <begin position="12"/>
        <end position="35"/>
    </location>
</feature>
<sequence length="128" mass="13549">MPELDSKTQELLSAIFLMAGLLVLVALGIQVVSIYRKRLIRRADTPADLSDSFREAFEAGELSEEEYRRIQDAMGRGPRGASPRSVPASGSALPSEAPPSAVEGEKPLGIGPDPVGQGAPPAEEPPRS</sequence>
<gene>
    <name evidence="3" type="ORF">TsocGM_01085</name>
</gene>
<keyword evidence="2" id="KW-0472">Membrane</keyword>
<comment type="caution">
    <text evidence="3">The sequence shown here is derived from an EMBL/GenBank/DDBJ whole genome shotgun (WGS) entry which is preliminary data.</text>
</comment>
<evidence type="ECO:0000256" key="2">
    <source>
        <dbReference type="SAM" id="Phobius"/>
    </source>
</evidence>
<evidence type="ECO:0000256" key="1">
    <source>
        <dbReference type="SAM" id="MobiDB-lite"/>
    </source>
</evidence>
<dbReference type="Proteomes" id="UP000280296">
    <property type="component" value="Unassembled WGS sequence"/>
</dbReference>
<keyword evidence="4" id="KW-1185">Reference proteome</keyword>
<name>A0A432MS11_9BACT</name>
<evidence type="ECO:0000313" key="3">
    <source>
        <dbReference type="EMBL" id="RUL89787.1"/>
    </source>
</evidence>
<dbReference type="EMBL" id="RYZH01000001">
    <property type="protein sequence ID" value="RUL89787.1"/>
    <property type="molecule type" value="Genomic_DNA"/>
</dbReference>